<name>A0A5N6PTR7_9ASTR</name>
<sequence length="73" mass="7985">MPNSCFPKEDGIRERNKEETLVKAKGMGKTPTEEVEAVGNQVVVEKAQAGDKISKMETKPLKSLKQTGAVLQK</sequence>
<evidence type="ECO:0000313" key="3">
    <source>
        <dbReference type="Proteomes" id="UP000326396"/>
    </source>
</evidence>
<keyword evidence="3" id="KW-1185">Reference proteome</keyword>
<feature type="region of interest" description="Disordered" evidence="1">
    <location>
        <begin position="49"/>
        <end position="73"/>
    </location>
</feature>
<dbReference type="EMBL" id="SZYD01000002">
    <property type="protein sequence ID" value="KAD7116935.1"/>
    <property type="molecule type" value="Genomic_DNA"/>
</dbReference>
<evidence type="ECO:0000256" key="1">
    <source>
        <dbReference type="SAM" id="MobiDB-lite"/>
    </source>
</evidence>
<dbReference type="AlphaFoldDB" id="A0A5N6PTR7"/>
<gene>
    <name evidence="2" type="ORF">E3N88_04203</name>
</gene>
<comment type="caution">
    <text evidence="2">The sequence shown here is derived from an EMBL/GenBank/DDBJ whole genome shotgun (WGS) entry which is preliminary data.</text>
</comment>
<feature type="compositionally biased region" description="Basic and acidic residues" evidence="1">
    <location>
        <begin position="7"/>
        <end position="22"/>
    </location>
</feature>
<accession>A0A5N6PTR7</accession>
<organism evidence="2 3">
    <name type="scientific">Mikania micrantha</name>
    <name type="common">bitter vine</name>
    <dbReference type="NCBI Taxonomy" id="192012"/>
    <lineage>
        <taxon>Eukaryota</taxon>
        <taxon>Viridiplantae</taxon>
        <taxon>Streptophyta</taxon>
        <taxon>Embryophyta</taxon>
        <taxon>Tracheophyta</taxon>
        <taxon>Spermatophyta</taxon>
        <taxon>Magnoliopsida</taxon>
        <taxon>eudicotyledons</taxon>
        <taxon>Gunneridae</taxon>
        <taxon>Pentapetalae</taxon>
        <taxon>asterids</taxon>
        <taxon>campanulids</taxon>
        <taxon>Asterales</taxon>
        <taxon>Asteraceae</taxon>
        <taxon>Asteroideae</taxon>
        <taxon>Heliantheae alliance</taxon>
        <taxon>Eupatorieae</taxon>
        <taxon>Mikania</taxon>
    </lineage>
</organism>
<evidence type="ECO:0000313" key="2">
    <source>
        <dbReference type="EMBL" id="KAD7116935.1"/>
    </source>
</evidence>
<protein>
    <submittedName>
        <fullName evidence="2">Uncharacterized protein</fullName>
    </submittedName>
</protein>
<feature type="compositionally biased region" description="Basic and acidic residues" evidence="1">
    <location>
        <begin position="49"/>
        <end position="60"/>
    </location>
</feature>
<dbReference type="Proteomes" id="UP000326396">
    <property type="component" value="Linkage Group LG10"/>
</dbReference>
<proteinExistence type="predicted"/>
<feature type="region of interest" description="Disordered" evidence="1">
    <location>
        <begin position="1"/>
        <end position="34"/>
    </location>
</feature>
<reference evidence="2 3" key="1">
    <citation type="submission" date="2019-05" db="EMBL/GenBank/DDBJ databases">
        <title>Mikania micrantha, genome provides insights into the molecular mechanism of rapid growth.</title>
        <authorList>
            <person name="Liu B."/>
        </authorList>
    </citation>
    <scope>NUCLEOTIDE SEQUENCE [LARGE SCALE GENOMIC DNA]</scope>
    <source>
        <strain evidence="2">NLD-2019</strain>
        <tissue evidence="2">Leaf</tissue>
    </source>
</reference>